<dbReference type="PANTHER" id="PTHR30204:SF69">
    <property type="entry name" value="MERR-FAMILY TRANSCRIPTIONAL REGULATOR"/>
    <property type="match status" value="1"/>
</dbReference>
<dbReference type="CDD" id="cd00592">
    <property type="entry name" value="HTH_MerR-like"/>
    <property type="match status" value="1"/>
</dbReference>
<sequence length="113" mass="13003">MVKIYTTKELSDFLGISAKIIRDYDNFGLISVQRDSNNYRIFTSDDVRLIACIRLLSLYGKSFQEIKTIIFKSNTDEIQEYSINSGNKKLIDINNKISIIDEKIKSLQSSNII</sequence>
<dbReference type="PROSITE" id="PS50937">
    <property type="entry name" value="HTH_MERR_2"/>
    <property type="match status" value="1"/>
</dbReference>
<protein>
    <submittedName>
        <fullName evidence="6">TclU</fullName>
    </submittedName>
</protein>
<keyword evidence="4" id="KW-0804">Transcription</keyword>
<keyword evidence="1" id="KW-0678">Repressor</keyword>
<dbReference type="InterPro" id="IPR047057">
    <property type="entry name" value="MerR_fam"/>
</dbReference>
<reference evidence="6" key="1">
    <citation type="journal article" date="2014" name="J. Bacteriol.">
        <title>Characterization of a novel plasmid-borne thiopeptide gene cluster in Staphylococcus epidermidis strain 115.</title>
        <authorList>
            <person name="Bennallack P.R."/>
            <person name="Burt S.R."/>
            <person name="Heder M.J."/>
            <person name="Robison R.A."/>
            <person name="Griffitts J.S."/>
        </authorList>
    </citation>
    <scope>NUCLEOTIDE SEQUENCE</scope>
    <source>
        <strain evidence="6">115</strain>
        <plasmid evidence="6">pBac115</plasmid>
    </source>
</reference>
<dbReference type="GO" id="GO:0003677">
    <property type="term" value="F:DNA binding"/>
    <property type="evidence" value="ECO:0007669"/>
    <property type="project" value="UniProtKB-KW"/>
</dbReference>
<evidence type="ECO:0000313" key="6">
    <source>
        <dbReference type="EMBL" id="AIU53951.1"/>
    </source>
</evidence>
<dbReference type="RefSeq" id="WP_172686365.1">
    <property type="nucleotide sequence ID" value="NZ_KM613043.1"/>
</dbReference>
<accession>A0A097PT75</accession>
<dbReference type="GO" id="GO:0003700">
    <property type="term" value="F:DNA-binding transcription factor activity"/>
    <property type="evidence" value="ECO:0007669"/>
    <property type="project" value="InterPro"/>
</dbReference>
<dbReference type="SMART" id="SM00422">
    <property type="entry name" value="HTH_MERR"/>
    <property type="match status" value="1"/>
</dbReference>
<dbReference type="EMBL" id="KM613043">
    <property type="protein sequence ID" value="AIU53951.1"/>
    <property type="molecule type" value="Genomic_DNA"/>
</dbReference>
<evidence type="ECO:0000256" key="3">
    <source>
        <dbReference type="ARBA" id="ARBA00023125"/>
    </source>
</evidence>
<dbReference type="AlphaFoldDB" id="A0A097PT75"/>
<dbReference type="InterPro" id="IPR009061">
    <property type="entry name" value="DNA-bd_dom_put_sf"/>
</dbReference>
<keyword evidence="6" id="KW-0614">Plasmid</keyword>
<evidence type="ECO:0000256" key="4">
    <source>
        <dbReference type="ARBA" id="ARBA00023163"/>
    </source>
</evidence>
<keyword evidence="2" id="KW-0805">Transcription regulation</keyword>
<evidence type="ECO:0000256" key="2">
    <source>
        <dbReference type="ARBA" id="ARBA00023015"/>
    </source>
</evidence>
<dbReference type="PANTHER" id="PTHR30204">
    <property type="entry name" value="REDOX-CYCLING DRUG-SENSING TRANSCRIPTIONAL ACTIVATOR SOXR"/>
    <property type="match status" value="1"/>
</dbReference>
<dbReference type="InterPro" id="IPR000551">
    <property type="entry name" value="MerR-type_HTH_dom"/>
</dbReference>
<evidence type="ECO:0000259" key="5">
    <source>
        <dbReference type="PROSITE" id="PS50937"/>
    </source>
</evidence>
<evidence type="ECO:0000256" key="1">
    <source>
        <dbReference type="ARBA" id="ARBA00022491"/>
    </source>
</evidence>
<dbReference type="Pfam" id="PF13411">
    <property type="entry name" value="MerR_1"/>
    <property type="match status" value="1"/>
</dbReference>
<gene>
    <name evidence="6" type="primary">tclU</name>
</gene>
<dbReference type="Gene3D" id="1.10.1660.10">
    <property type="match status" value="1"/>
</dbReference>
<geneLocation type="plasmid" evidence="6">
    <name>pBac115</name>
</geneLocation>
<name>A0A097PT75_9STAP</name>
<keyword evidence="3" id="KW-0238">DNA-binding</keyword>
<organism evidence="6">
    <name type="scientific">Macrococcoides caseolyticum</name>
    <dbReference type="NCBI Taxonomy" id="69966"/>
    <lineage>
        <taxon>Bacteria</taxon>
        <taxon>Bacillati</taxon>
        <taxon>Bacillota</taxon>
        <taxon>Bacilli</taxon>
        <taxon>Bacillales</taxon>
        <taxon>Staphylococcaceae</taxon>
        <taxon>Macrococcoides</taxon>
    </lineage>
</organism>
<feature type="domain" description="HTH merR-type" evidence="5">
    <location>
        <begin position="1"/>
        <end position="72"/>
    </location>
</feature>
<dbReference type="SUPFAM" id="SSF46955">
    <property type="entry name" value="Putative DNA-binding domain"/>
    <property type="match status" value="1"/>
</dbReference>
<proteinExistence type="predicted"/>